<dbReference type="Proteomes" id="UP000583929">
    <property type="component" value="Unassembled WGS sequence"/>
</dbReference>
<evidence type="ECO:0000259" key="1">
    <source>
        <dbReference type="PROSITE" id="PS51782"/>
    </source>
</evidence>
<evidence type="ECO:0000313" key="2">
    <source>
        <dbReference type="EMBL" id="KAF4372941.1"/>
    </source>
</evidence>
<proteinExistence type="predicted"/>
<comment type="caution">
    <text evidence="2">The sequence shown here is derived from an EMBL/GenBank/DDBJ whole genome shotgun (WGS) entry which is preliminary data.</text>
</comment>
<evidence type="ECO:0000313" key="3">
    <source>
        <dbReference type="EMBL" id="KAF4373167.1"/>
    </source>
</evidence>
<dbReference type="EMBL" id="JAATIQ010000183">
    <property type="protein sequence ID" value="KAF4372941.1"/>
    <property type="molecule type" value="Genomic_DNA"/>
</dbReference>
<feature type="non-terminal residue" evidence="2">
    <location>
        <position position="1"/>
    </location>
</feature>
<dbReference type="AlphaFoldDB" id="A0A7J6FQF3"/>
<dbReference type="SUPFAM" id="SSF54106">
    <property type="entry name" value="LysM domain"/>
    <property type="match status" value="1"/>
</dbReference>
<organism evidence="2 5">
    <name type="scientific">Cannabis sativa</name>
    <name type="common">Hemp</name>
    <name type="synonym">Marijuana</name>
    <dbReference type="NCBI Taxonomy" id="3483"/>
    <lineage>
        <taxon>Eukaryota</taxon>
        <taxon>Viridiplantae</taxon>
        <taxon>Streptophyta</taxon>
        <taxon>Embryophyta</taxon>
        <taxon>Tracheophyta</taxon>
        <taxon>Spermatophyta</taxon>
        <taxon>Magnoliopsida</taxon>
        <taxon>eudicotyledons</taxon>
        <taxon>Gunneridae</taxon>
        <taxon>Pentapetalae</taxon>
        <taxon>rosids</taxon>
        <taxon>fabids</taxon>
        <taxon>Rosales</taxon>
        <taxon>Cannabaceae</taxon>
        <taxon>Cannabis</taxon>
    </lineage>
</organism>
<dbReference type="PROSITE" id="PS51782">
    <property type="entry name" value="LYSM"/>
    <property type="match status" value="1"/>
</dbReference>
<keyword evidence="5" id="KW-1185">Reference proteome</keyword>
<dbReference type="SMART" id="SM00257">
    <property type="entry name" value="LysM"/>
    <property type="match status" value="1"/>
</dbReference>
<gene>
    <name evidence="3" type="ORF">F8388_019349</name>
    <name evidence="2" type="ORF">G4B88_018106</name>
</gene>
<reference evidence="4 5" key="1">
    <citation type="journal article" date="2020" name="bioRxiv">
        <title>Sequence and annotation of 42 cannabis genomes reveals extensive copy number variation in cannabinoid synthesis and pathogen resistance genes.</title>
        <authorList>
            <person name="Mckernan K.J."/>
            <person name="Helbert Y."/>
            <person name="Kane L.T."/>
            <person name="Ebling H."/>
            <person name="Zhang L."/>
            <person name="Liu B."/>
            <person name="Eaton Z."/>
            <person name="Mclaughlin S."/>
            <person name="Kingan S."/>
            <person name="Baybayan P."/>
            <person name="Concepcion G."/>
            <person name="Jordan M."/>
            <person name="Riva A."/>
            <person name="Barbazuk W."/>
            <person name="Harkins T."/>
        </authorList>
    </citation>
    <scope>NUCLEOTIDE SEQUENCE [LARGE SCALE GENOMIC DNA]</scope>
    <source>
        <strain evidence="4 5">cv. Jamaican Lion 4</strain>
        <strain evidence="2">Father</strain>
        <strain evidence="3">Mother</strain>
        <tissue evidence="2">Leaf</tissue>
    </source>
</reference>
<feature type="domain" description="LysM" evidence="1">
    <location>
        <begin position="82"/>
        <end position="127"/>
    </location>
</feature>
<dbReference type="CDD" id="cd00118">
    <property type="entry name" value="LysM"/>
    <property type="match status" value="1"/>
</dbReference>
<evidence type="ECO:0000313" key="5">
    <source>
        <dbReference type="Proteomes" id="UP000583929"/>
    </source>
</evidence>
<dbReference type="PANTHER" id="PTHR33734">
    <property type="entry name" value="LYSM DOMAIN-CONTAINING GPI-ANCHORED PROTEIN 2"/>
    <property type="match status" value="1"/>
</dbReference>
<dbReference type="PANTHER" id="PTHR33734:SF22">
    <property type="entry name" value="MEMBRANE-BOUND LYTIC MUREIN TRANSGLYCOSYLASE D"/>
    <property type="match status" value="1"/>
</dbReference>
<dbReference type="Pfam" id="PF01476">
    <property type="entry name" value="LysM"/>
    <property type="match status" value="1"/>
</dbReference>
<evidence type="ECO:0000313" key="4">
    <source>
        <dbReference type="Proteomes" id="UP000525078"/>
    </source>
</evidence>
<dbReference type="Proteomes" id="UP000525078">
    <property type="component" value="Unassembled WGS sequence"/>
</dbReference>
<name>A0A7J6FQF3_CANSA</name>
<dbReference type="EMBL" id="JAATIP010000101">
    <property type="protein sequence ID" value="KAF4373167.1"/>
    <property type="molecule type" value="Genomic_DNA"/>
</dbReference>
<dbReference type="InterPro" id="IPR018392">
    <property type="entry name" value="LysM"/>
</dbReference>
<sequence>GNEWVEKIHRFVGLTEYDFVMEVQLRQTPPHFLLPLFQSKPNFPIPSHSTGFLKKHLRGSVEKWRFHIQEMSEGQCSAKHYLVHVVKRGETLSSISKQHGVSMYEIAAANRNIVDVDLVFEGQQLNIPSASTLIQAVGRSWSAYFRLPKKDHFSLNILNGVLDQKNLSVLYYRCTPHGFPSYYQARTVCGFLVLAPLMAFCVKCIISAFHTRVFGELRHKAVNESVLKNHRSRGERWRYALGDAWEPEKLDTESILDSTDQSEDLVEISFEESSHDYRKLEQDYQEFLTKCGMSNWGYWRGGSTR</sequence>
<accession>A0A7J6FQF3</accession>
<dbReference type="InterPro" id="IPR036779">
    <property type="entry name" value="LysM_dom_sf"/>
</dbReference>
<protein>
    <recommendedName>
        <fullName evidence="1">LysM domain-containing protein</fullName>
    </recommendedName>
</protein>
<dbReference type="Gene3D" id="3.10.350.10">
    <property type="entry name" value="LysM domain"/>
    <property type="match status" value="1"/>
</dbReference>